<accession>A0A895YIP7</accession>
<gene>
    <name evidence="7" type="ORF">JQS43_05955</name>
</gene>
<proteinExistence type="inferred from homology"/>
<evidence type="ECO:0000256" key="5">
    <source>
        <dbReference type="SAM" id="SignalP"/>
    </source>
</evidence>
<dbReference type="Proteomes" id="UP000662857">
    <property type="component" value="Chromosome"/>
</dbReference>
<dbReference type="Pfam" id="PF01497">
    <property type="entry name" value="Peripla_BP_2"/>
    <property type="match status" value="1"/>
</dbReference>
<feature type="domain" description="Fe/B12 periplasmic-binding" evidence="6">
    <location>
        <begin position="57"/>
        <end position="315"/>
    </location>
</feature>
<keyword evidence="8" id="KW-1185">Reference proteome</keyword>
<keyword evidence="4 5" id="KW-0732">Signal</keyword>
<organism evidence="7 8">
    <name type="scientific">Natronosporangium hydrolyticum</name>
    <dbReference type="NCBI Taxonomy" id="2811111"/>
    <lineage>
        <taxon>Bacteria</taxon>
        <taxon>Bacillati</taxon>
        <taxon>Actinomycetota</taxon>
        <taxon>Actinomycetes</taxon>
        <taxon>Micromonosporales</taxon>
        <taxon>Micromonosporaceae</taxon>
        <taxon>Natronosporangium</taxon>
    </lineage>
</organism>
<protein>
    <submittedName>
        <fullName evidence="7">ABC transporter substrate-binding protein</fullName>
    </submittedName>
</protein>
<reference evidence="7" key="1">
    <citation type="submission" date="2021-02" db="EMBL/GenBank/DDBJ databases">
        <title>Natrosporangium hydrolyticum gen. nov., sp. nov, a haloalkaliphilic actinobacterium from a soda solonchak soil.</title>
        <authorList>
            <person name="Sorokin D.Y."/>
            <person name="Khijniak T.V."/>
            <person name="Zakharycheva A.P."/>
            <person name="Boueva O.V."/>
            <person name="Ariskina E.V."/>
            <person name="Hahnke R.L."/>
            <person name="Bunk B."/>
            <person name="Sproer C."/>
            <person name="Schumann P."/>
            <person name="Evtushenko L.I."/>
            <person name="Kublanov I.V."/>
        </authorList>
    </citation>
    <scope>NUCLEOTIDE SEQUENCE</scope>
    <source>
        <strain evidence="7">DSM 106523</strain>
    </source>
</reference>
<evidence type="ECO:0000256" key="2">
    <source>
        <dbReference type="ARBA" id="ARBA00008814"/>
    </source>
</evidence>
<dbReference type="KEGG" id="nhy:JQS43_05955"/>
<evidence type="ECO:0000256" key="1">
    <source>
        <dbReference type="ARBA" id="ARBA00004196"/>
    </source>
</evidence>
<evidence type="ECO:0000259" key="6">
    <source>
        <dbReference type="PROSITE" id="PS50983"/>
    </source>
</evidence>
<keyword evidence="3" id="KW-0813">Transport</keyword>
<comment type="similarity">
    <text evidence="2">Belongs to the bacterial solute-binding protein 8 family.</text>
</comment>
<dbReference type="PROSITE" id="PS50983">
    <property type="entry name" value="FE_B12_PBP"/>
    <property type="match status" value="1"/>
</dbReference>
<evidence type="ECO:0000256" key="3">
    <source>
        <dbReference type="ARBA" id="ARBA00022448"/>
    </source>
</evidence>
<feature type="chain" id="PRO_5034950275" evidence="5">
    <location>
        <begin position="28"/>
        <end position="325"/>
    </location>
</feature>
<evidence type="ECO:0000256" key="4">
    <source>
        <dbReference type="ARBA" id="ARBA00022729"/>
    </source>
</evidence>
<dbReference type="GO" id="GO:1901678">
    <property type="term" value="P:iron coordination entity transport"/>
    <property type="evidence" value="ECO:0007669"/>
    <property type="project" value="UniProtKB-ARBA"/>
</dbReference>
<evidence type="ECO:0000313" key="8">
    <source>
        <dbReference type="Proteomes" id="UP000662857"/>
    </source>
</evidence>
<comment type="subcellular location">
    <subcellularLocation>
        <location evidence="1">Cell envelope</location>
    </subcellularLocation>
</comment>
<dbReference type="PANTHER" id="PTHR30532:SF1">
    <property type="entry name" value="IRON(3+)-HYDROXAMATE-BINDING PROTEIN FHUD"/>
    <property type="match status" value="1"/>
</dbReference>
<dbReference type="EMBL" id="CP070499">
    <property type="protein sequence ID" value="QSB15875.1"/>
    <property type="molecule type" value="Genomic_DNA"/>
</dbReference>
<name>A0A895YIP7_9ACTN</name>
<dbReference type="InterPro" id="IPR002491">
    <property type="entry name" value="ABC_transptr_periplasmic_BD"/>
</dbReference>
<dbReference type="InterPro" id="IPR051313">
    <property type="entry name" value="Bact_iron-sidero_bind"/>
</dbReference>
<dbReference type="AlphaFoldDB" id="A0A895YIP7"/>
<dbReference type="RefSeq" id="WP_239678067.1">
    <property type="nucleotide sequence ID" value="NZ_CP070499.1"/>
</dbReference>
<evidence type="ECO:0000313" key="7">
    <source>
        <dbReference type="EMBL" id="QSB15875.1"/>
    </source>
</evidence>
<dbReference type="PROSITE" id="PS51257">
    <property type="entry name" value="PROKAR_LIPOPROTEIN"/>
    <property type="match status" value="1"/>
</dbReference>
<sequence length="325" mass="34096">MPARSRSLAPVLAIAALTLGAACSATADPDPAVTADSELTVEDWTGATITLPAPAERVVCLDGTCIDALTELGLPPVVSLQLDQVQHPDFFGPDVATEPLDGTFFEPSLEGIVAAEPDLVIGAATVHGQLREALAPIPFFAVSLPDGEAAVENLNRIATLTGRAGEAETAIDRYRDTLAAYQPGVRETEVLAMYGGATDDIGIDALDSAIGRLLAEYTSYPWPEAGEADGGFLELGLEDILAVDPAHIFVLDFGFDPSAPPLVEQLADRPVWGSLAAVEAGNVHVVDDRWWGTTGGTRGQQLYLDVVLPTVYPEEFPEPLGIAAS</sequence>
<feature type="signal peptide" evidence="5">
    <location>
        <begin position="1"/>
        <end position="27"/>
    </location>
</feature>
<dbReference type="GO" id="GO:0030288">
    <property type="term" value="C:outer membrane-bounded periplasmic space"/>
    <property type="evidence" value="ECO:0007669"/>
    <property type="project" value="TreeGrafter"/>
</dbReference>
<dbReference type="SUPFAM" id="SSF53807">
    <property type="entry name" value="Helical backbone' metal receptor"/>
    <property type="match status" value="1"/>
</dbReference>
<dbReference type="PANTHER" id="PTHR30532">
    <property type="entry name" value="IRON III DICITRATE-BINDING PERIPLASMIC PROTEIN"/>
    <property type="match status" value="1"/>
</dbReference>
<dbReference type="Gene3D" id="3.40.50.1980">
    <property type="entry name" value="Nitrogenase molybdenum iron protein domain"/>
    <property type="match status" value="2"/>
</dbReference>